<name>A0A170UL89_TRIIF</name>
<evidence type="ECO:0000313" key="1">
    <source>
        <dbReference type="EMBL" id="JAR95948.1"/>
    </source>
</evidence>
<protein>
    <submittedName>
        <fullName evidence="1">Trimethylguanosine synthase</fullName>
    </submittedName>
</protein>
<sequence length="39" mass="4746">PLQRSWRYKKLTAALEEKVQHIDSKIFEKIYLLVKVIIF</sequence>
<feature type="non-terminal residue" evidence="1">
    <location>
        <position position="1"/>
    </location>
</feature>
<proteinExistence type="predicted"/>
<reference evidence="1" key="2">
    <citation type="journal article" date="2017" name="J. Med. Entomol.">
        <title>Transcriptome Analysis of the Triatoma infestans (Hemiptera: Reduviidae) Integument.</title>
        <authorList>
            <person name="Calderon-Fernandez G.M."/>
            <person name="Moriconi D.E."/>
            <person name="Dulbecco A.B."/>
            <person name="Juarez M.P."/>
        </authorList>
    </citation>
    <scope>NUCLEOTIDE SEQUENCE</scope>
    <source>
        <strain evidence="1">Int1</strain>
        <tissue evidence="1">Integument</tissue>
    </source>
</reference>
<organism evidence="1">
    <name type="scientific">Triatoma infestans</name>
    <name type="common">Assassin bug</name>
    <dbReference type="NCBI Taxonomy" id="30076"/>
    <lineage>
        <taxon>Eukaryota</taxon>
        <taxon>Metazoa</taxon>
        <taxon>Ecdysozoa</taxon>
        <taxon>Arthropoda</taxon>
        <taxon>Hexapoda</taxon>
        <taxon>Insecta</taxon>
        <taxon>Pterygota</taxon>
        <taxon>Neoptera</taxon>
        <taxon>Paraneoptera</taxon>
        <taxon>Hemiptera</taxon>
        <taxon>Heteroptera</taxon>
        <taxon>Panheteroptera</taxon>
        <taxon>Cimicomorpha</taxon>
        <taxon>Reduviidae</taxon>
        <taxon>Triatominae</taxon>
        <taxon>Triatoma</taxon>
    </lineage>
</organism>
<dbReference type="AlphaFoldDB" id="A0A170UL89"/>
<reference evidence="1" key="1">
    <citation type="submission" date="2016-04" db="EMBL/GenBank/DDBJ databases">
        <authorList>
            <person name="Calderon-Fernandez G.M.Sr."/>
        </authorList>
    </citation>
    <scope>NUCLEOTIDE SEQUENCE</scope>
    <source>
        <strain evidence="1">Int1</strain>
        <tissue evidence="1">Integument</tissue>
    </source>
</reference>
<dbReference type="EMBL" id="GEMB01007480">
    <property type="protein sequence ID" value="JAR95948.1"/>
    <property type="molecule type" value="Transcribed_RNA"/>
</dbReference>
<accession>A0A170UL89</accession>